<dbReference type="InterPro" id="IPR049500">
    <property type="entry name" value="Peptidase_M50B-like"/>
</dbReference>
<dbReference type="AlphaFoldDB" id="A0A2M6WBR8"/>
<accession>A0A2M6WBR8</accession>
<evidence type="ECO:0000256" key="1">
    <source>
        <dbReference type="SAM" id="Phobius"/>
    </source>
</evidence>
<dbReference type="Pfam" id="PF13398">
    <property type="entry name" value="Peptidase_M50B"/>
    <property type="match status" value="1"/>
</dbReference>
<gene>
    <name evidence="2" type="ORF">COU22_03250</name>
</gene>
<dbReference type="EMBL" id="PFBO01000119">
    <property type="protein sequence ID" value="PIT90236.1"/>
    <property type="molecule type" value="Genomic_DNA"/>
</dbReference>
<evidence type="ECO:0000313" key="2">
    <source>
        <dbReference type="EMBL" id="PIT90236.1"/>
    </source>
</evidence>
<feature type="transmembrane region" description="Helical" evidence="1">
    <location>
        <begin position="133"/>
        <end position="151"/>
    </location>
</feature>
<comment type="caution">
    <text evidence="2">The sequence shown here is derived from an EMBL/GenBank/DDBJ whole genome shotgun (WGS) entry which is preliminary data.</text>
</comment>
<evidence type="ECO:0008006" key="4">
    <source>
        <dbReference type="Google" id="ProtNLM"/>
    </source>
</evidence>
<dbReference type="Proteomes" id="UP000230543">
    <property type="component" value="Unassembled WGS sequence"/>
</dbReference>
<feature type="transmembrane region" description="Helical" evidence="1">
    <location>
        <begin position="171"/>
        <end position="195"/>
    </location>
</feature>
<keyword evidence="1" id="KW-0472">Membrane</keyword>
<feature type="transmembrane region" description="Helical" evidence="1">
    <location>
        <begin position="74"/>
        <end position="95"/>
    </location>
</feature>
<keyword evidence="1" id="KW-1133">Transmembrane helix</keyword>
<proteinExistence type="predicted"/>
<name>A0A2M6WBR8_9BACT</name>
<feature type="transmembrane region" description="Helical" evidence="1">
    <location>
        <begin position="33"/>
        <end position="53"/>
    </location>
</feature>
<organism evidence="2 3">
    <name type="scientific">Candidatus Komeilibacteria bacterium CG10_big_fil_rev_8_21_14_0_10_41_13</name>
    <dbReference type="NCBI Taxonomy" id="1974476"/>
    <lineage>
        <taxon>Bacteria</taxon>
        <taxon>Candidatus Komeiliibacteriota</taxon>
    </lineage>
</organism>
<reference evidence="3" key="1">
    <citation type="submission" date="2017-09" db="EMBL/GenBank/DDBJ databases">
        <title>Depth-based differentiation of microbial function through sediment-hosted aquifers and enrichment of novel symbionts in the deep terrestrial subsurface.</title>
        <authorList>
            <person name="Probst A.J."/>
            <person name="Ladd B."/>
            <person name="Jarett J.K."/>
            <person name="Geller-Mcgrath D.E."/>
            <person name="Sieber C.M.K."/>
            <person name="Emerson J.B."/>
            <person name="Anantharaman K."/>
            <person name="Thomas B.C."/>
            <person name="Malmstrom R."/>
            <person name="Stieglmeier M."/>
            <person name="Klingl A."/>
            <person name="Woyke T."/>
            <person name="Ryan C.M."/>
            <person name="Banfield J.F."/>
        </authorList>
    </citation>
    <scope>NUCLEOTIDE SEQUENCE [LARGE SCALE GENOMIC DNA]</scope>
</reference>
<feature type="transmembrane region" description="Helical" evidence="1">
    <location>
        <begin position="101"/>
        <end position="121"/>
    </location>
</feature>
<feature type="transmembrane region" description="Helical" evidence="1">
    <location>
        <begin position="5"/>
        <end position="21"/>
    </location>
</feature>
<sequence length="202" mass="23080">MIIGFYLIIILILGYLSVYLRERYLDLKWLRPLTWLGIFLHEFWHAFFCLLTGGRVTGFRVTARAGQVTHYKPTLPIVGPMLTAIGPLVGGLFIIGLINNFWLQDILVITSGNFWLTFLNFIRSFNFLTWQTWLLLAICLNVGVMVGPSLADLKSIWPLVILSFLITSWQVAQILALVIAMVTLNIVLFLIILIIKTMIRKL</sequence>
<evidence type="ECO:0000313" key="3">
    <source>
        <dbReference type="Proteomes" id="UP000230543"/>
    </source>
</evidence>
<keyword evidence="1" id="KW-0812">Transmembrane</keyword>
<protein>
    <recommendedName>
        <fullName evidence="4">Peptidase M50</fullName>
    </recommendedName>
</protein>